<keyword evidence="3" id="KW-1185">Reference proteome</keyword>
<organism evidence="2 3">
    <name type="scientific">Talaromyces islandicus</name>
    <name type="common">Penicillium islandicum</name>
    <dbReference type="NCBI Taxonomy" id="28573"/>
    <lineage>
        <taxon>Eukaryota</taxon>
        <taxon>Fungi</taxon>
        <taxon>Dikarya</taxon>
        <taxon>Ascomycota</taxon>
        <taxon>Pezizomycotina</taxon>
        <taxon>Eurotiomycetes</taxon>
        <taxon>Eurotiomycetidae</taxon>
        <taxon>Eurotiales</taxon>
        <taxon>Trichocomaceae</taxon>
        <taxon>Talaromyces</taxon>
        <taxon>Talaromyces sect. Islandici</taxon>
    </lineage>
</organism>
<dbReference type="STRING" id="28573.A0A0U1LWX5"/>
<feature type="compositionally biased region" description="Polar residues" evidence="1">
    <location>
        <begin position="210"/>
        <end position="225"/>
    </location>
</feature>
<feature type="compositionally biased region" description="Basic and acidic residues" evidence="1">
    <location>
        <begin position="26"/>
        <end position="46"/>
    </location>
</feature>
<dbReference type="PANTHER" id="PTHR13464">
    <property type="entry name" value="TRANSCRIPTIONAL REGULATOR PROTEIN HCNGP"/>
    <property type="match status" value="1"/>
</dbReference>
<evidence type="ECO:0008006" key="4">
    <source>
        <dbReference type="Google" id="ProtNLM"/>
    </source>
</evidence>
<dbReference type="Proteomes" id="UP000054383">
    <property type="component" value="Unassembled WGS sequence"/>
</dbReference>
<evidence type="ECO:0000256" key="1">
    <source>
        <dbReference type="SAM" id="MobiDB-lite"/>
    </source>
</evidence>
<feature type="region of interest" description="Disordered" evidence="1">
    <location>
        <begin position="1"/>
        <end position="88"/>
    </location>
</feature>
<sequence length="225" mass="24776">MLGLGAYESSDEEEVNTPEPKITHKTASEHKDHSSAKHDAISRDSNTEPQAKTVPDVAPGPVNGPMLGPSQPQEALASTDAQPKTNDSSLYTTSEALIQDLTLPPIPNLEIPPSPPGSPDATATTKVSHFLLLKKQGVHFNEKLSASSSLKNPMLFTKLRDHNDINDHNQYATVLPHDIWNPDSLPDWAYKEELWKMQQAVRQKVEQSNKNRQSIDFVSSASRRG</sequence>
<dbReference type="OrthoDB" id="1714508at2759"/>
<dbReference type="InterPro" id="IPR012479">
    <property type="entry name" value="SAP30BP"/>
</dbReference>
<feature type="compositionally biased region" description="Polar residues" evidence="1">
    <location>
        <begin position="79"/>
        <end position="88"/>
    </location>
</feature>
<dbReference type="Pfam" id="PF07818">
    <property type="entry name" value="HCNGP"/>
    <property type="match status" value="1"/>
</dbReference>
<proteinExistence type="predicted"/>
<feature type="region of interest" description="Disordered" evidence="1">
    <location>
        <begin position="204"/>
        <end position="225"/>
    </location>
</feature>
<reference evidence="2 3" key="1">
    <citation type="submission" date="2015-04" db="EMBL/GenBank/DDBJ databases">
        <authorList>
            <person name="Syromyatnikov M.Y."/>
            <person name="Popov V.N."/>
        </authorList>
    </citation>
    <scope>NUCLEOTIDE SEQUENCE [LARGE SCALE GENOMIC DNA]</scope>
    <source>
        <strain evidence="2">WF-38-12</strain>
    </source>
</reference>
<evidence type="ECO:0000313" key="3">
    <source>
        <dbReference type="Proteomes" id="UP000054383"/>
    </source>
</evidence>
<dbReference type="OMA" id="HAGIDEQ"/>
<protein>
    <recommendedName>
        <fullName evidence="4">HCNGP-like protein</fullName>
    </recommendedName>
</protein>
<dbReference type="GO" id="GO:0005634">
    <property type="term" value="C:nucleus"/>
    <property type="evidence" value="ECO:0007669"/>
    <property type="project" value="TreeGrafter"/>
</dbReference>
<accession>A0A0U1LWX5</accession>
<evidence type="ECO:0000313" key="2">
    <source>
        <dbReference type="EMBL" id="CRG87908.1"/>
    </source>
</evidence>
<name>A0A0U1LWX5_TALIS</name>
<dbReference type="PANTHER" id="PTHR13464:SF0">
    <property type="entry name" value="SAP30-BINDING PROTEIN"/>
    <property type="match status" value="1"/>
</dbReference>
<gene>
    <name evidence="2" type="ORF">PISL3812_04930</name>
</gene>
<dbReference type="EMBL" id="CVMT01000004">
    <property type="protein sequence ID" value="CRG87908.1"/>
    <property type="molecule type" value="Genomic_DNA"/>
</dbReference>
<dbReference type="GO" id="GO:0006355">
    <property type="term" value="P:regulation of DNA-templated transcription"/>
    <property type="evidence" value="ECO:0007669"/>
    <property type="project" value="InterPro"/>
</dbReference>
<dbReference type="AlphaFoldDB" id="A0A0U1LWX5"/>